<dbReference type="CDD" id="cd00381">
    <property type="entry name" value="IMPDH"/>
    <property type="match status" value="1"/>
</dbReference>
<dbReference type="InterPro" id="IPR015875">
    <property type="entry name" value="IMP_DH/GMP_Rdtase_CS"/>
</dbReference>
<evidence type="ECO:0000256" key="15">
    <source>
        <dbReference type="PIRSR" id="PIRSR000130-2"/>
    </source>
</evidence>
<comment type="catalytic activity">
    <reaction evidence="12 13 20">
        <text>IMP + NAD(+) + H2O = XMP + NADH + H(+)</text>
        <dbReference type="Rhea" id="RHEA:11708"/>
        <dbReference type="ChEBI" id="CHEBI:15377"/>
        <dbReference type="ChEBI" id="CHEBI:15378"/>
        <dbReference type="ChEBI" id="CHEBI:57464"/>
        <dbReference type="ChEBI" id="CHEBI:57540"/>
        <dbReference type="ChEBI" id="CHEBI:57945"/>
        <dbReference type="ChEBI" id="CHEBI:58053"/>
        <dbReference type="EC" id="1.1.1.205"/>
    </reaction>
</comment>
<evidence type="ECO:0000256" key="14">
    <source>
        <dbReference type="PIRSR" id="PIRSR000130-1"/>
    </source>
</evidence>
<dbReference type="EMBL" id="JACHON010000011">
    <property type="protein sequence ID" value="MBB6513400.1"/>
    <property type="molecule type" value="Genomic_DNA"/>
</dbReference>
<evidence type="ECO:0000256" key="3">
    <source>
        <dbReference type="ARBA" id="ARBA00011881"/>
    </source>
</evidence>
<comment type="cofactor">
    <cofactor evidence="1 13">
        <name>K(+)</name>
        <dbReference type="ChEBI" id="CHEBI:29103"/>
    </cofactor>
</comment>
<keyword evidence="11 18" id="KW-0129">CBS domain</keyword>
<dbReference type="InterPro" id="IPR046342">
    <property type="entry name" value="CBS_dom_sf"/>
</dbReference>
<dbReference type="PIRSF" id="PIRSF000130">
    <property type="entry name" value="IMPDH"/>
    <property type="match status" value="1"/>
</dbReference>
<feature type="active site" description="Proton acceptor" evidence="13 14">
    <location>
        <position position="404"/>
    </location>
</feature>
<evidence type="ECO:0000256" key="1">
    <source>
        <dbReference type="ARBA" id="ARBA00001958"/>
    </source>
</evidence>
<comment type="caution">
    <text evidence="22">The sequence shown here is derived from an EMBL/GenBank/DDBJ whole genome shotgun (WGS) entry which is preliminary data.</text>
</comment>
<proteinExistence type="inferred from homology"/>
<dbReference type="InterPro" id="IPR000644">
    <property type="entry name" value="CBS_dom"/>
</dbReference>
<keyword evidence="23" id="KW-1185">Reference proteome</keyword>
<evidence type="ECO:0000256" key="9">
    <source>
        <dbReference type="ARBA" id="ARBA00023002"/>
    </source>
</evidence>
<feature type="binding site" description="in other chain" evidence="13 17">
    <location>
        <position position="305"/>
    </location>
    <ligand>
        <name>K(+)</name>
        <dbReference type="ChEBI" id="CHEBI:29103"/>
        <note>ligand shared between two tetrameric partners</note>
    </ligand>
</feature>
<evidence type="ECO:0000256" key="8">
    <source>
        <dbReference type="ARBA" id="ARBA00022958"/>
    </source>
</evidence>
<dbReference type="HAMAP" id="MF_01964">
    <property type="entry name" value="IMPDH"/>
    <property type="match status" value="1"/>
</dbReference>
<feature type="binding site" evidence="13">
    <location>
        <position position="473"/>
    </location>
    <ligand>
        <name>K(+)</name>
        <dbReference type="ChEBI" id="CHEBI:29103"/>
        <note>ligand shared between two tetrameric partners</note>
    </ligand>
</feature>
<gene>
    <name evidence="13" type="primary">guaB</name>
    <name evidence="22" type="ORF">GGQ92_002208</name>
</gene>
<feature type="binding site" evidence="13 15">
    <location>
        <begin position="364"/>
        <end position="365"/>
    </location>
    <ligand>
        <name>IMP</name>
        <dbReference type="ChEBI" id="CHEBI:58053"/>
    </ligand>
</feature>
<evidence type="ECO:0000256" key="17">
    <source>
        <dbReference type="PIRSR" id="PIRSR000130-4"/>
    </source>
</evidence>
<feature type="domain" description="CBS" evidence="21">
    <location>
        <begin position="157"/>
        <end position="217"/>
    </location>
</feature>
<sequence>MREDKFTREGLTFDDVLLLPAESNVLPREVSVQTKLTDDITLNIPFFSAGMDTVTEAKMAIAMARQGGMGIIHKNMSIEEQAENVDRVKRSESGVITNPFFLSPDHQVFDAEHLMSKFRISGVPIVNNEKEQQLVGILTNRDLRFIEDYSIKISEVMTSKNLVTAPVGTTLEEASKILQKHKIEKLPLVDDKNILKGLITIKDIEKVIEFPNSAKDSQGRLLVGAAVGISADTMARLAKLVEAGVDLVVLDTAHGHSQGVIEQVKKIRAEYPKLTIVAGNVATAEGTRALIEAGANIVKVGIGPGSICTTRVVAGVGVPQITAVNECAKEASKYNVPVIADGGIKYSGDIVKAIAAGAHAVMLGSLFAGVSESPGETEIFQGRRYKVYRGMGSVTSMKAGSNDRYFQDSQDAKKLVPEGIEGRVAYKGPLSDTIHQLIGGLRSGMGYCGAATIENLRKDAAFIRMTGAGLRESHPHDVQITKEAPNYSISN</sequence>
<feature type="binding site" evidence="13">
    <location>
        <position position="472"/>
    </location>
    <ligand>
        <name>K(+)</name>
        <dbReference type="ChEBI" id="CHEBI:29103"/>
        <note>ligand shared between two tetrameric partners</note>
    </ligand>
</feature>
<evidence type="ECO:0000256" key="19">
    <source>
        <dbReference type="RuleBase" id="RU003927"/>
    </source>
</evidence>
<feature type="binding site" evidence="13 15">
    <location>
        <begin position="341"/>
        <end position="343"/>
    </location>
    <ligand>
        <name>IMP</name>
        <dbReference type="ChEBI" id="CHEBI:58053"/>
    </ligand>
</feature>
<evidence type="ECO:0000313" key="22">
    <source>
        <dbReference type="EMBL" id="MBB6513400.1"/>
    </source>
</evidence>
<evidence type="ECO:0000256" key="18">
    <source>
        <dbReference type="PROSITE-ProRule" id="PRU00703"/>
    </source>
</evidence>
<reference evidence="22 23" key="1">
    <citation type="submission" date="2020-08" db="EMBL/GenBank/DDBJ databases">
        <title>Genomic Encyclopedia of Type Strains, Phase IV (KMG-IV): sequencing the most valuable type-strain genomes for metagenomic binning, comparative biology and taxonomic classification.</title>
        <authorList>
            <person name="Goeker M."/>
        </authorList>
    </citation>
    <scope>NUCLEOTIDE SEQUENCE [LARGE SCALE GENOMIC DNA]</scope>
    <source>
        <strain evidence="22 23">DSM 11805</strain>
    </source>
</reference>
<evidence type="ECO:0000256" key="20">
    <source>
        <dbReference type="RuleBase" id="RU003928"/>
    </source>
</evidence>
<keyword evidence="7 13" id="KW-0658">Purine biosynthesis</keyword>
<dbReference type="Proteomes" id="UP000572212">
    <property type="component" value="Unassembled WGS sequence"/>
</dbReference>
<dbReference type="Pfam" id="PF00571">
    <property type="entry name" value="CBS"/>
    <property type="match status" value="2"/>
</dbReference>
<evidence type="ECO:0000256" key="10">
    <source>
        <dbReference type="ARBA" id="ARBA00023027"/>
    </source>
</evidence>
<dbReference type="SUPFAM" id="SSF51412">
    <property type="entry name" value="Inosine monophosphate dehydrogenase (IMPDH)"/>
    <property type="match status" value="1"/>
</dbReference>
<dbReference type="UniPathway" id="UPA00601">
    <property type="reaction ID" value="UER00295"/>
</dbReference>
<comment type="pathway">
    <text evidence="13 20">Purine metabolism; XMP biosynthesis via de novo pathway; XMP from IMP: step 1/1.</text>
</comment>
<feature type="binding site" description="in other chain" evidence="13 17">
    <location>
        <position position="303"/>
    </location>
    <ligand>
        <name>K(+)</name>
        <dbReference type="ChEBI" id="CHEBI:29103"/>
        <note>ligand shared between two tetrameric partners</note>
    </ligand>
</feature>
<organism evidence="22 23">
    <name type="scientific">Gracilibacillus halotolerans</name>
    <dbReference type="NCBI Taxonomy" id="74386"/>
    <lineage>
        <taxon>Bacteria</taxon>
        <taxon>Bacillati</taxon>
        <taxon>Bacillota</taxon>
        <taxon>Bacilli</taxon>
        <taxon>Bacillales</taxon>
        <taxon>Bacillaceae</taxon>
        <taxon>Gracilibacillus</taxon>
    </lineage>
</organism>
<evidence type="ECO:0000256" key="7">
    <source>
        <dbReference type="ARBA" id="ARBA00022755"/>
    </source>
</evidence>
<dbReference type="InterPro" id="IPR001093">
    <property type="entry name" value="IMP_DH_GMPRt"/>
</dbReference>
<accession>A0A841RGX5</accession>
<evidence type="ECO:0000256" key="16">
    <source>
        <dbReference type="PIRSR" id="PIRSR000130-3"/>
    </source>
</evidence>
<feature type="binding site" description="in other chain" evidence="13 17">
    <location>
        <position position="308"/>
    </location>
    <ligand>
        <name>K(+)</name>
        <dbReference type="ChEBI" id="CHEBI:29103"/>
        <note>ligand shared between two tetrameric partners</note>
    </ligand>
</feature>
<dbReference type="RefSeq" id="WP_184248498.1">
    <property type="nucleotide sequence ID" value="NZ_BAAACU010000012.1"/>
</dbReference>
<dbReference type="AlphaFoldDB" id="A0A841RGX5"/>
<dbReference type="GO" id="GO:0000166">
    <property type="term" value="F:nucleotide binding"/>
    <property type="evidence" value="ECO:0007669"/>
    <property type="project" value="UniProtKB-UniRule"/>
</dbReference>
<dbReference type="Gene3D" id="3.20.20.70">
    <property type="entry name" value="Aldolase class I"/>
    <property type="match status" value="1"/>
</dbReference>
<feature type="binding site" evidence="16">
    <location>
        <begin position="251"/>
        <end position="253"/>
    </location>
    <ligand>
        <name>NAD(+)</name>
        <dbReference type="ChEBI" id="CHEBI:57540"/>
    </ligand>
</feature>
<dbReference type="CDD" id="cd04601">
    <property type="entry name" value="CBS_pair_IMPDH"/>
    <property type="match status" value="1"/>
</dbReference>
<dbReference type="GO" id="GO:0046872">
    <property type="term" value="F:metal ion binding"/>
    <property type="evidence" value="ECO:0007669"/>
    <property type="project" value="UniProtKB-UniRule"/>
</dbReference>
<evidence type="ECO:0000256" key="6">
    <source>
        <dbReference type="ARBA" id="ARBA00022749"/>
    </source>
</evidence>
<dbReference type="PROSITE" id="PS00487">
    <property type="entry name" value="IMP_DH_GMP_RED"/>
    <property type="match status" value="1"/>
</dbReference>
<dbReference type="SUPFAM" id="SSF54631">
    <property type="entry name" value="CBS-domain pair"/>
    <property type="match status" value="1"/>
</dbReference>
<dbReference type="PROSITE" id="PS51371">
    <property type="entry name" value="CBS"/>
    <property type="match status" value="2"/>
</dbReference>
<evidence type="ECO:0000313" key="23">
    <source>
        <dbReference type="Proteomes" id="UP000572212"/>
    </source>
</evidence>
<dbReference type="NCBIfam" id="TIGR01302">
    <property type="entry name" value="IMP_dehydrog"/>
    <property type="match status" value="1"/>
</dbReference>
<keyword evidence="10 13" id="KW-0520">NAD</keyword>
<dbReference type="InterPro" id="IPR013785">
    <property type="entry name" value="Aldolase_TIM"/>
</dbReference>
<keyword evidence="8 13" id="KW-0630">Potassium</keyword>
<dbReference type="EC" id="1.1.1.205" evidence="13 20"/>
<dbReference type="GO" id="GO:0003938">
    <property type="term" value="F:IMP dehydrogenase activity"/>
    <property type="evidence" value="ECO:0007669"/>
    <property type="project" value="UniProtKB-UniRule"/>
</dbReference>
<evidence type="ECO:0000259" key="21">
    <source>
        <dbReference type="PROSITE" id="PS51371"/>
    </source>
</evidence>
<comment type="subunit">
    <text evidence="3 13">Homotetramer.</text>
</comment>
<evidence type="ECO:0000256" key="4">
    <source>
        <dbReference type="ARBA" id="ARBA00022723"/>
    </source>
</evidence>
<dbReference type="SMART" id="SM01240">
    <property type="entry name" value="IMPDH"/>
    <property type="match status" value="1"/>
</dbReference>
<keyword evidence="5" id="KW-0677">Repeat</keyword>
<keyword evidence="9 13" id="KW-0560">Oxidoreductase</keyword>
<comment type="function">
    <text evidence="13">Catalyzes the conversion of inosine 5'-phosphate (IMP) to xanthosine 5'-phosphate (XMP), the first committed and rate-limiting step in the de novo synthesis of guanine nucleotides, and therefore plays an important role in the regulation of cell growth.</text>
</comment>
<evidence type="ECO:0000256" key="12">
    <source>
        <dbReference type="ARBA" id="ARBA00048028"/>
    </source>
</evidence>
<dbReference type="PANTHER" id="PTHR11911:SF111">
    <property type="entry name" value="INOSINE-5'-MONOPHOSPHATE DEHYDROGENASE"/>
    <property type="match status" value="1"/>
</dbReference>
<feature type="binding site" evidence="13 15">
    <location>
        <position position="306"/>
    </location>
    <ligand>
        <name>IMP</name>
        <dbReference type="ChEBI" id="CHEBI:58053"/>
    </ligand>
</feature>
<dbReference type="FunFam" id="3.20.20.70:FF:000003">
    <property type="entry name" value="GMP reductase"/>
    <property type="match status" value="1"/>
</dbReference>
<evidence type="ECO:0000256" key="13">
    <source>
        <dbReference type="HAMAP-Rule" id="MF_01964"/>
    </source>
</evidence>
<evidence type="ECO:0000256" key="11">
    <source>
        <dbReference type="ARBA" id="ARBA00023122"/>
    </source>
</evidence>
<keyword evidence="6 13" id="KW-0332">GMP biosynthesis</keyword>
<feature type="binding site" evidence="13">
    <location>
        <position position="251"/>
    </location>
    <ligand>
        <name>NAD(+)</name>
        <dbReference type="ChEBI" id="CHEBI:57540"/>
    </ligand>
</feature>
<feature type="binding site" evidence="13 16">
    <location>
        <begin position="301"/>
        <end position="303"/>
    </location>
    <ligand>
        <name>NAD(+)</name>
        <dbReference type="ChEBI" id="CHEBI:57540"/>
    </ligand>
</feature>
<name>A0A841RGX5_9BACI</name>
<protein>
    <recommendedName>
        <fullName evidence="13 20">Inosine-5'-monophosphate dehydrogenase</fullName>
        <shortName evidence="13">IMP dehydrogenase</shortName>
        <shortName evidence="13">IMPD</shortName>
        <shortName evidence="13">IMPDH</shortName>
        <ecNumber evidence="13 20">1.1.1.205</ecNumber>
    </recommendedName>
</protein>
<dbReference type="InterPro" id="IPR005990">
    <property type="entry name" value="IMP_DH"/>
</dbReference>
<feature type="binding site" evidence="13 15">
    <location>
        <begin position="388"/>
        <end position="392"/>
    </location>
    <ligand>
        <name>IMP</name>
        <dbReference type="ChEBI" id="CHEBI:58053"/>
    </ligand>
</feature>
<evidence type="ECO:0000256" key="2">
    <source>
        <dbReference type="ARBA" id="ARBA00005502"/>
    </source>
</evidence>
<dbReference type="GO" id="GO:0006183">
    <property type="term" value="P:GTP biosynthetic process"/>
    <property type="evidence" value="ECO:0007669"/>
    <property type="project" value="TreeGrafter"/>
</dbReference>
<comment type="caution">
    <text evidence="13">Lacks conserved residue(s) required for the propagation of feature annotation.</text>
</comment>
<feature type="active site" description="Thioimidate intermediate" evidence="13 14">
    <location>
        <position position="308"/>
    </location>
</feature>
<keyword evidence="4 13" id="KW-0479">Metal-binding</keyword>
<dbReference type="Pfam" id="PF00478">
    <property type="entry name" value="IMPDH"/>
    <property type="match status" value="1"/>
</dbReference>
<dbReference type="SMART" id="SM00116">
    <property type="entry name" value="CBS"/>
    <property type="match status" value="2"/>
</dbReference>
<feature type="binding site" evidence="13 15">
    <location>
        <position position="418"/>
    </location>
    <ligand>
        <name>IMP</name>
        <dbReference type="ChEBI" id="CHEBI:58053"/>
    </ligand>
</feature>
<feature type="domain" description="CBS" evidence="21">
    <location>
        <begin position="95"/>
        <end position="153"/>
    </location>
</feature>
<comment type="similarity">
    <text evidence="2 13 19">Belongs to the IMPDH/GMPR family.</text>
</comment>
<evidence type="ECO:0000256" key="5">
    <source>
        <dbReference type="ARBA" id="ARBA00022737"/>
    </source>
</evidence>
<dbReference type="GO" id="GO:0006177">
    <property type="term" value="P:GMP biosynthetic process"/>
    <property type="evidence" value="ECO:0007669"/>
    <property type="project" value="UniProtKB-UniRule"/>
</dbReference>
<comment type="activity regulation">
    <text evidence="13">Mycophenolic acid (MPA) is a non-competitive inhibitor that prevents formation of the closed enzyme conformation by binding to the same site as the amobile flap. In contrast, mizoribine monophosphate (MZP) is a competitive inhibitor that induces the closed conformation. MPA is a potent inhibitor of mammalian IMPDHs but a poor inhibitor of the bacterial enzymes. MZP is a more potent inhibitor of bacterial IMPDH.</text>
</comment>
<dbReference type="PANTHER" id="PTHR11911">
    <property type="entry name" value="INOSINE-5-MONOPHOSPHATE DEHYDROGENASE RELATED"/>
    <property type="match status" value="1"/>
</dbReference>
<feature type="binding site" evidence="13">
    <location>
        <position position="474"/>
    </location>
    <ligand>
        <name>K(+)</name>
        <dbReference type="ChEBI" id="CHEBI:29103"/>
        <note>ligand shared between two tetrameric partners</note>
    </ligand>
</feature>